<evidence type="ECO:0000313" key="3">
    <source>
        <dbReference type="Proteomes" id="UP000248132"/>
    </source>
</evidence>
<sequence length="524" mass="60135">MAKYSKKFFTLTAVFLITSMVTVLFFSGVNVKAYVFGSKYYYLYLERDNLKELKNTYKEYYKEKNLSENSYECSAKAKLDGDLMKYDEEMKTAADYLCKLNFNIKYNSNNKDLKNRYYTLYLGADYNNKEFVDIDIKSADDKLIIALPSLTEKTVGMDYPETTAMTADFINAFLDDDKAFEKIFGLSRADYDCMVERYLKNAVFDQIPENKVVFSDDSNYENIKCNSITFNIDKEVIANIYKALAKELENDKDIRTLCYSVSRSFMEFVKLEEQEIDYEEPSIEEIDEEIKNMCENLKEKAENIEDIQLAYTAYFKNSGDIISRQLNEKENGTSVILSRYKDLLGNDIFSFNVKDNQDSVFEIKNTMRLQSGIYNGQCNLDLSGRNLFKAAYTYEKDAKVGGLDAFVGDIEGKISMEALEDMEYSSADDSPLSDIYFNFSNKRTDNDILQGKAAFTSQIDGKRMGISIFTQVKQSNTAGIDKPDMSFDKVTTLDDEEGMEAFTDDISESFQEKIIGLILSDSLE</sequence>
<dbReference type="AlphaFoldDB" id="A0A318XJF8"/>
<reference evidence="2 3" key="1">
    <citation type="submission" date="2018-06" db="EMBL/GenBank/DDBJ databases">
        <title>Genomic Encyclopedia of Type Strains, Phase I: the one thousand microbial genomes (KMG-I) project.</title>
        <authorList>
            <person name="Kyrpides N."/>
        </authorList>
    </citation>
    <scope>NUCLEOTIDE SEQUENCE [LARGE SCALE GENOMIC DNA]</scope>
    <source>
        <strain evidence="2 3">DSM 19573</strain>
    </source>
</reference>
<comment type="caution">
    <text evidence="2">The sequence shown here is derived from an EMBL/GenBank/DDBJ whole genome shotgun (WGS) entry which is preliminary data.</text>
</comment>
<keyword evidence="1" id="KW-0175">Coiled coil</keyword>
<name>A0A318XJF8_9FIRM</name>
<dbReference type="OrthoDB" id="9818473at2"/>
<organism evidence="2 3">
    <name type="scientific">Ruminiclostridium sufflavum DSM 19573</name>
    <dbReference type="NCBI Taxonomy" id="1121337"/>
    <lineage>
        <taxon>Bacteria</taxon>
        <taxon>Bacillati</taxon>
        <taxon>Bacillota</taxon>
        <taxon>Clostridia</taxon>
        <taxon>Eubacteriales</taxon>
        <taxon>Oscillospiraceae</taxon>
        <taxon>Ruminiclostridium</taxon>
    </lineage>
</organism>
<accession>A0A318XJF8</accession>
<feature type="coiled-coil region" evidence="1">
    <location>
        <begin position="283"/>
        <end position="310"/>
    </location>
</feature>
<proteinExistence type="predicted"/>
<dbReference type="RefSeq" id="WP_110462298.1">
    <property type="nucleotide sequence ID" value="NZ_QKMR01000013.1"/>
</dbReference>
<evidence type="ECO:0000256" key="1">
    <source>
        <dbReference type="SAM" id="Coils"/>
    </source>
</evidence>
<dbReference type="EMBL" id="QKMR01000013">
    <property type="protein sequence ID" value="PYG87134.1"/>
    <property type="molecule type" value="Genomic_DNA"/>
</dbReference>
<gene>
    <name evidence="2" type="ORF">LY28_02268</name>
</gene>
<protein>
    <submittedName>
        <fullName evidence="2">Uncharacterized protein</fullName>
    </submittedName>
</protein>
<keyword evidence="3" id="KW-1185">Reference proteome</keyword>
<evidence type="ECO:0000313" key="2">
    <source>
        <dbReference type="EMBL" id="PYG87134.1"/>
    </source>
</evidence>
<dbReference type="Proteomes" id="UP000248132">
    <property type="component" value="Unassembled WGS sequence"/>
</dbReference>